<dbReference type="Proteomes" id="UP000030675">
    <property type="component" value="Unassembled WGS sequence"/>
</dbReference>
<sequence length="40" mass="4510">MKIKVKKMNLGNKKVVTVNNIVSHLFSLPDTDVYADHIAQ</sequence>
<name>V5F3J6_PHOLE</name>
<accession>V5F3J6</accession>
<organism evidence="1 2">
    <name type="scientific">Photobacterium leiognathi lrivu.4.1</name>
    <dbReference type="NCBI Taxonomy" id="1248232"/>
    <lineage>
        <taxon>Bacteria</taxon>
        <taxon>Pseudomonadati</taxon>
        <taxon>Pseudomonadota</taxon>
        <taxon>Gammaproteobacteria</taxon>
        <taxon>Vibrionales</taxon>
        <taxon>Vibrionaceae</taxon>
        <taxon>Photobacterium</taxon>
    </lineage>
</organism>
<proteinExistence type="predicted"/>
<evidence type="ECO:0000313" key="2">
    <source>
        <dbReference type="Proteomes" id="UP000030675"/>
    </source>
</evidence>
<dbReference type="AlphaFoldDB" id="V5F3J6"/>
<dbReference type="HOGENOM" id="CLU_3293996_0_0_6"/>
<protein>
    <submittedName>
        <fullName evidence="1">Uncharacterized protein</fullName>
    </submittedName>
</protein>
<reference evidence="2" key="1">
    <citation type="submission" date="2012-12" db="EMBL/GenBank/DDBJ databases">
        <title>Genome Sequence of Photobacterium leiognathi lrivu.4.1.</title>
        <authorList>
            <person name="Urbanczyk H."/>
            <person name="Ogura Y."/>
            <person name="Hayashi T."/>
            <person name="Dunlap P.V."/>
        </authorList>
    </citation>
    <scope>NUCLEOTIDE SEQUENCE [LARGE SCALE GENOMIC DNA]</scope>
    <source>
        <strain evidence="2">lrivu.4.1</strain>
    </source>
</reference>
<dbReference type="EMBL" id="DF196821">
    <property type="protein sequence ID" value="GAD31940.1"/>
    <property type="molecule type" value="Genomic_DNA"/>
</dbReference>
<gene>
    <name evidence="1" type="ORF">PLEI_3606</name>
</gene>
<evidence type="ECO:0000313" key="1">
    <source>
        <dbReference type="EMBL" id="GAD31940.1"/>
    </source>
</evidence>